<keyword evidence="1" id="KW-0560">Oxidoreductase</keyword>
<dbReference type="SUPFAM" id="SSF55856">
    <property type="entry name" value="Cytochrome b5-like heme/steroid binding domain"/>
    <property type="match status" value="1"/>
</dbReference>
<dbReference type="Pfam" id="PF00487">
    <property type="entry name" value="FA_desaturase"/>
    <property type="match status" value="1"/>
</dbReference>
<keyword evidence="3" id="KW-1133">Transmembrane helix</keyword>
<gene>
    <name evidence="5" type="ORF">PPROV_000733700</name>
</gene>
<dbReference type="InterPro" id="IPR005804">
    <property type="entry name" value="FA_desaturase_dom"/>
</dbReference>
<organism evidence="5 6">
    <name type="scientific">Pycnococcus provasolii</name>
    <dbReference type="NCBI Taxonomy" id="41880"/>
    <lineage>
        <taxon>Eukaryota</taxon>
        <taxon>Viridiplantae</taxon>
        <taxon>Chlorophyta</taxon>
        <taxon>Pseudoscourfieldiophyceae</taxon>
        <taxon>Pseudoscourfieldiales</taxon>
        <taxon>Pycnococcaceae</taxon>
        <taxon>Pycnococcus</taxon>
    </lineage>
</organism>
<feature type="compositionally biased region" description="Low complexity" evidence="2">
    <location>
        <begin position="19"/>
        <end position="32"/>
    </location>
</feature>
<dbReference type="GO" id="GO:0006636">
    <property type="term" value="P:unsaturated fatty acid biosynthetic process"/>
    <property type="evidence" value="ECO:0007669"/>
    <property type="project" value="UniProtKB-ARBA"/>
</dbReference>
<dbReference type="GO" id="GO:0016020">
    <property type="term" value="C:membrane"/>
    <property type="evidence" value="ECO:0007669"/>
    <property type="project" value="TreeGrafter"/>
</dbReference>
<evidence type="ECO:0000256" key="1">
    <source>
        <dbReference type="ARBA" id="ARBA00023002"/>
    </source>
</evidence>
<name>A0A830HS75_9CHLO</name>
<keyword evidence="3" id="KW-0472">Membrane</keyword>
<dbReference type="Pfam" id="PF00173">
    <property type="entry name" value="Cyt-b5"/>
    <property type="match status" value="1"/>
</dbReference>
<evidence type="ECO:0000256" key="2">
    <source>
        <dbReference type="SAM" id="MobiDB-lite"/>
    </source>
</evidence>
<evidence type="ECO:0000256" key="3">
    <source>
        <dbReference type="SAM" id="Phobius"/>
    </source>
</evidence>
<dbReference type="InterPro" id="IPR001199">
    <property type="entry name" value="Cyt_B5-like_heme/steroid-bd"/>
</dbReference>
<dbReference type="PANTHER" id="PTHR19353">
    <property type="entry name" value="FATTY ACID DESATURASE 2"/>
    <property type="match status" value="1"/>
</dbReference>
<dbReference type="GO" id="GO:0016717">
    <property type="term" value="F:oxidoreductase activity, acting on paired donors, with oxidation of a pair of donors resulting in the reduction of molecular oxygen to two molecules of water"/>
    <property type="evidence" value="ECO:0007669"/>
    <property type="project" value="TreeGrafter"/>
</dbReference>
<dbReference type="Gene3D" id="3.10.120.10">
    <property type="entry name" value="Cytochrome b5-like heme/steroid binding domain"/>
    <property type="match status" value="1"/>
</dbReference>
<evidence type="ECO:0000259" key="4">
    <source>
        <dbReference type="PROSITE" id="PS50255"/>
    </source>
</evidence>
<keyword evidence="3" id="KW-0812">Transmembrane</keyword>
<proteinExistence type="predicted"/>
<keyword evidence="6" id="KW-1185">Reference proteome</keyword>
<dbReference type="SMART" id="SM01117">
    <property type="entry name" value="Cyt-b5"/>
    <property type="match status" value="1"/>
</dbReference>
<dbReference type="PROSITE" id="PS50255">
    <property type="entry name" value="CYTOCHROME_B5_2"/>
    <property type="match status" value="1"/>
</dbReference>
<comment type="caution">
    <text evidence="5">The sequence shown here is derived from an EMBL/GenBank/DDBJ whole genome shotgun (WGS) entry which is preliminary data.</text>
</comment>
<feature type="region of interest" description="Disordered" evidence="2">
    <location>
        <begin position="1"/>
        <end position="32"/>
    </location>
</feature>
<evidence type="ECO:0000313" key="6">
    <source>
        <dbReference type="Proteomes" id="UP000660262"/>
    </source>
</evidence>
<dbReference type="Proteomes" id="UP000660262">
    <property type="component" value="Unassembled WGS sequence"/>
</dbReference>
<protein>
    <recommendedName>
        <fullName evidence="4">Cytochrome b5 heme-binding domain-containing protein</fullName>
    </recommendedName>
</protein>
<accession>A0A830HS75</accession>
<sequence>MSSSSMMSGGGLGLRARGRGSSAACGASRGASRPLGLSRALRLARTTRQVKVLAVAAPPSTSTSTETRKIQPHPLNDGRVGFVADNTSNVHVGVAEPESDSNNNICTYLEPWDPASPYANKEWTVYRGVAYDLTPFRNAHPAGNVLLNLAVGRDATALFESYHLDPAVAVKRLQRLPVLEGFPVHLVPRAPYPNDSDLYNTIRERVKNELFPDGAARRGEHRTGSEWAGLTVLVTFVSTAALYVSTANVLAAAAFGLAGAWVGLTVQHCGNHGAMARDWRINLFWGAMDDLIGGSSLCWRYHHQVSHHVHCNDTDMDEDVYSAYPLIRFDARLPRKPWHKYQHIYMWLAFPFMQLAFQVGDLKAFFEKRTEGAVMHGAAAWERGSILVGKAAHYMLLFIVPCMLHGWVAACVGATIYMMIQGIALASVFAVSHNTFTNKDPNLLEVDDTRDDWGLQQLITSANWGGRVGCFFTGGLNLQIEHHLFPAISFMHYPAIAKIVEEEANKRGYPYVHHKTLPSILGEFIRFMKTAGEAPDSVQSSFPPAGGLGSAARQSA</sequence>
<feature type="domain" description="Cytochrome b5 heme-binding" evidence="4">
    <location>
        <begin position="116"/>
        <end position="178"/>
    </location>
</feature>
<feature type="region of interest" description="Disordered" evidence="2">
    <location>
        <begin position="56"/>
        <end position="78"/>
    </location>
</feature>
<feature type="transmembrane region" description="Helical" evidence="3">
    <location>
        <begin position="250"/>
        <end position="270"/>
    </location>
</feature>
<dbReference type="CDD" id="cd03506">
    <property type="entry name" value="Delta6-FADS-like"/>
    <property type="match status" value="1"/>
</dbReference>
<feature type="transmembrane region" description="Helical" evidence="3">
    <location>
        <begin position="394"/>
        <end position="420"/>
    </location>
</feature>
<dbReference type="InterPro" id="IPR036400">
    <property type="entry name" value="Cyt_B5-like_heme/steroid_sf"/>
</dbReference>
<dbReference type="OrthoDB" id="260091at2759"/>
<dbReference type="PANTHER" id="PTHR19353:SF19">
    <property type="entry name" value="DELTA(5) FATTY ACID DESATURASE C-RELATED"/>
    <property type="match status" value="1"/>
</dbReference>
<dbReference type="InterPro" id="IPR012171">
    <property type="entry name" value="Fatty_acid_desaturase"/>
</dbReference>
<dbReference type="AlphaFoldDB" id="A0A830HS75"/>
<dbReference type="GO" id="GO:0042759">
    <property type="term" value="P:long-chain fatty acid biosynthetic process"/>
    <property type="evidence" value="ECO:0007669"/>
    <property type="project" value="UniProtKB-ARBA"/>
</dbReference>
<evidence type="ECO:0000313" key="5">
    <source>
        <dbReference type="EMBL" id="GHP08600.1"/>
    </source>
</evidence>
<reference evidence="5" key="1">
    <citation type="submission" date="2020-10" db="EMBL/GenBank/DDBJ databases">
        <title>Unveiling of a novel bifunctional photoreceptor, Dualchrome1, isolated from a cosmopolitan green alga.</title>
        <authorList>
            <person name="Suzuki S."/>
            <person name="Kawachi M."/>
        </authorList>
    </citation>
    <scope>NUCLEOTIDE SEQUENCE</scope>
    <source>
        <strain evidence="5">NIES 2893</strain>
    </source>
</reference>
<feature type="region of interest" description="Disordered" evidence="2">
    <location>
        <begin position="536"/>
        <end position="556"/>
    </location>
</feature>
<dbReference type="EMBL" id="BNJQ01000021">
    <property type="protein sequence ID" value="GHP08600.1"/>
    <property type="molecule type" value="Genomic_DNA"/>
</dbReference>